<dbReference type="GO" id="GO:0008610">
    <property type="term" value="P:lipid biosynthetic process"/>
    <property type="evidence" value="ECO:0007669"/>
    <property type="project" value="UniProtKB-ARBA"/>
</dbReference>
<comment type="cofactor">
    <cofactor evidence="1">
        <name>pantetheine 4'-phosphate</name>
        <dbReference type="ChEBI" id="CHEBI:47942"/>
    </cofactor>
</comment>
<dbReference type="InterPro" id="IPR023213">
    <property type="entry name" value="CAT-like_dom_sf"/>
</dbReference>
<evidence type="ECO:0000256" key="2">
    <source>
        <dbReference type="ARBA" id="ARBA00006432"/>
    </source>
</evidence>
<dbReference type="FunFam" id="1.10.1200.10:FF:000005">
    <property type="entry name" value="Nonribosomal peptide synthetase 1"/>
    <property type="match status" value="1"/>
</dbReference>
<organism evidence="6 7">
    <name type="scientific">Pelosinus fermentans JBW45</name>
    <dbReference type="NCBI Taxonomy" id="1192197"/>
    <lineage>
        <taxon>Bacteria</taxon>
        <taxon>Bacillati</taxon>
        <taxon>Bacillota</taxon>
        <taxon>Negativicutes</taxon>
        <taxon>Selenomonadales</taxon>
        <taxon>Sporomusaceae</taxon>
        <taxon>Pelosinus</taxon>
    </lineage>
</organism>
<dbReference type="GO" id="GO:0043041">
    <property type="term" value="P:amino acid activation for nonribosomal peptide biosynthetic process"/>
    <property type="evidence" value="ECO:0007669"/>
    <property type="project" value="TreeGrafter"/>
</dbReference>
<dbReference type="GO" id="GO:0008881">
    <property type="term" value="F:glutamate racemase activity"/>
    <property type="evidence" value="ECO:0007669"/>
    <property type="project" value="UniProtKB-EC"/>
</dbReference>
<dbReference type="STRING" id="1192197.JBW_00055"/>
<dbReference type="OrthoDB" id="9778383at2"/>
<dbReference type="SUPFAM" id="SSF56801">
    <property type="entry name" value="Acetyl-CoA synthetase-like"/>
    <property type="match status" value="1"/>
</dbReference>
<keyword evidence="4" id="KW-0597">Phosphoprotein</keyword>
<dbReference type="InterPro" id="IPR001242">
    <property type="entry name" value="Condensation_dom"/>
</dbReference>
<name>I9NKI8_9FIRM</name>
<keyword evidence="6" id="KW-0413">Isomerase</keyword>
<dbReference type="Gene3D" id="1.10.1200.10">
    <property type="entry name" value="ACP-like"/>
    <property type="match status" value="1"/>
</dbReference>
<dbReference type="PRINTS" id="PR00154">
    <property type="entry name" value="AMPBINDING"/>
</dbReference>
<dbReference type="Pfam" id="PF00975">
    <property type="entry name" value="Thioesterase"/>
    <property type="match status" value="1"/>
</dbReference>
<dbReference type="RefSeq" id="WP_007960991.1">
    <property type="nucleotide sequence ID" value="NZ_CP010978.1"/>
</dbReference>
<dbReference type="InterPro" id="IPR020459">
    <property type="entry name" value="AMP-binding"/>
</dbReference>
<dbReference type="InterPro" id="IPR010071">
    <property type="entry name" value="AA_adenyl_dom"/>
</dbReference>
<evidence type="ECO:0000313" key="6">
    <source>
        <dbReference type="EMBL" id="AJQ25409.1"/>
    </source>
</evidence>
<comment type="similarity">
    <text evidence="2">Belongs to the ATP-dependent AMP-binding enzyme family.</text>
</comment>
<dbReference type="FunFam" id="3.40.50.980:FF:000001">
    <property type="entry name" value="Non-ribosomal peptide synthetase"/>
    <property type="match status" value="1"/>
</dbReference>
<dbReference type="InterPro" id="IPR036736">
    <property type="entry name" value="ACP-like_sf"/>
</dbReference>
<dbReference type="GO" id="GO:0044550">
    <property type="term" value="P:secondary metabolite biosynthetic process"/>
    <property type="evidence" value="ECO:0007669"/>
    <property type="project" value="UniProtKB-ARBA"/>
</dbReference>
<keyword evidence="3" id="KW-0596">Phosphopantetheine</keyword>
<dbReference type="FunFam" id="3.30.300.30:FF:000010">
    <property type="entry name" value="Enterobactin synthetase component F"/>
    <property type="match status" value="1"/>
</dbReference>
<dbReference type="EC" id="5.1.1.3" evidence="6"/>
<dbReference type="Gene3D" id="1.10.287.490">
    <property type="entry name" value="Helix hairpin bin"/>
    <property type="match status" value="1"/>
</dbReference>
<dbReference type="Proteomes" id="UP000005361">
    <property type="component" value="Chromosome"/>
</dbReference>
<dbReference type="Gene3D" id="3.30.300.30">
    <property type="match status" value="1"/>
</dbReference>
<dbReference type="PROSITE" id="PS50075">
    <property type="entry name" value="CARRIER"/>
    <property type="match status" value="1"/>
</dbReference>
<dbReference type="InterPro" id="IPR009081">
    <property type="entry name" value="PP-bd_ACP"/>
</dbReference>
<dbReference type="Gene3D" id="3.40.50.12780">
    <property type="entry name" value="N-terminal domain of ligase-like"/>
    <property type="match status" value="1"/>
</dbReference>
<dbReference type="InterPro" id="IPR042099">
    <property type="entry name" value="ANL_N_sf"/>
</dbReference>
<dbReference type="GO" id="GO:0005737">
    <property type="term" value="C:cytoplasm"/>
    <property type="evidence" value="ECO:0007669"/>
    <property type="project" value="TreeGrafter"/>
</dbReference>
<dbReference type="InterPro" id="IPR025110">
    <property type="entry name" value="AMP-bd_C"/>
</dbReference>
<feature type="domain" description="Carrier" evidence="5">
    <location>
        <begin position="983"/>
        <end position="1058"/>
    </location>
</feature>
<dbReference type="Pfam" id="PF00550">
    <property type="entry name" value="PP-binding"/>
    <property type="match status" value="1"/>
</dbReference>
<evidence type="ECO:0000256" key="3">
    <source>
        <dbReference type="ARBA" id="ARBA00022450"/>
    </source>
</evidence>
<reference evidence="6 7" key="1">
    <citation type="journal article" date="2015" name="Genome Announc.">
        <title>Complete Genome Sequence of Pelosinus fermentans JBW45, a Member of a Remarkably Competitive Group of Negativicutes in the Firmicutes Phylum.</title>
        <authorList>
            <person name="De Leon K.B."/>
            <person name="Utturkar S.M."/>
            <person name="Camilleri L.B."/>
            <person name="Elias D.A."/>
            <person name="Arkin A.P."/>
            <person name="Fields M.W."/>
            <person name="Brown S.D."/>
            <person name="Wall J.D."/>
        </authorList>
    </citation>
    <scope>NUCLEOTIDE SEQUENCE [LARGE SCALE GENOMIC DNA]</scope>
    <source>
        <strain evidence="6 7">JBW45</strain>
    </source>
</reference>
<dbReference type="NCBIfam" id="TIGR01733">
    <property type="entry name" value="AA-adenyl-dom"/>
    <property type="match status" value="1"/>
</dbReference>
<dbReference type="PANTHER" id="PTHR45527">
    <property type="entry name" value="NONRIBOSOMAL PEPTIDE SYNTHETASE"/>
    <property type="match status" value="1"/>
</dbReference>
<dbReference type="FunFam" id="3.40.50.12780:FF:000012">
    <property type="entry name" value="Non-ribosomal peptide synthetase"/>
    <property type="match status" value="1"/>
</dbReference>
<dbReference type="Gene3D" id="3.30.559.10">
    <property type="entry name" value="Chloramphenicol acetyltransferase-like domain"/>
    <property type="match status" value="1"/>
</dbReference>
<dbReference type="InterPro" id="IPR001031">
    <property type="entry name" value="Thioesterase"/>
</dbReference>
<dbReference type="InterPro" id="IPR045851">
    <property type="entry name" value="AMP-bd_C_sf"/>
</dbReference>
<evidence type="ECO:0000256" key="4">
    <source>
        <dbReference type="ARBA" id="ARBA00022553"/>
    </source>
</evidence>
<dbReference type="InterPro" id="IPR029058">
    <property type="entry name" value="AB_hydrolase_fold"/>
</dbReference>
<dbReference type="Pfam" id="PF00668">
    <property type="entry name" value="Condensation"/>
    <property type="match status" value="1"/>
</dbReference>
<dbReference type="CDD" id="cd12114">
    <property type="entry name" value="A_NRPS_TlmIV_like"/>
    <property type="match status" value="1"/>
</dbReference>
<dbReference type="KEGG" id="pft:JBW_00055"/>
<dbReference type="HOGENOM" id="CLU_000022_2_13_9"/>
<dbReference type="SUPFAM" id="SSF47336">
    <property type="entry name" value="ACP-like"/>
    <property type="match status" value="1"/>
</dbReference>
<dbReference type="GO" id="GO:0031177">
    <property type="term" value="F:phosphopantetheine binding"/>
    <property type="evidence" value="ECO:0007669"/>
    <property type="project" value="TreeGrafter"/>
</dbReference>
<dbReference type="PROSITE" id="PS00455">
    <property type="entry name" value="AMP_BINDING"/>
    <property type="match status" value="1"/>
</dbReference>
<dbReference type="Gene3D" id="3.30.559.30">
    <property type="entry name" value="Nonribosomal peptide synthetase, condensation domain"/>
    <property type="match status" value="1"/>
</dbReference>
<proteinExistence type="inferred from homology"/>
<protein>
    <submittedName>
        <fullName evidence="6">Amino acid adenylation domain protein</fullName>
        <ecNumber evidence="6">5.1.1.3</ecNumber>
    </submittedName>
</protein>
<dbReference type="PANTHER" id="PTHR45527:SF1">
    <property type="entry name" value="FATTY ACID SYNTHASE"/>
    <property type="match status" value="1"/>
</dbReference>
<dbReference type="SUPFAM" id="SSF53474">
    <property type="entry name" value="alpha/beta-Hydrolases"/>
    <property type="match status" value="1"/>
</dbReference>
<gene>
    <name evidence="6" type="ORF">JBW_00055</name>
</gene>
<dbReference type="InterPro" id="IPR000873">
    <property type="entry name" value="AMP-dep_synth/lig_dom"/>
</dbReference>
<dbReference type="InterPro" id="IPR020845">
    <property type="entry name" value="AMP-binding_CS"/>
</dbReference>
<accession>I9NKI8</accession>
<evidence type="ECO:0000313" key="7">
    <source>
        <dbReference type="Proteomes" id="UP000005361"/>
    </source>
</evidence>
<dbReference type="EMBL" id="CP010978">
    <property type="protein sequence ID" value="AJQ25409.1"/>
    <property type="molecule type" value="Genomic_DNA"/>
</dbReference>
<dbReference type="Pfam" id="PF00501">
    <property type="entry name" value="AMP-binding"/>
    <property type="match status" value="1"/>
</dbReference>
<dbReference type="Gene3D" id="3.40.50.1820">
    <property type="entry name" value="alpha/beta hydrolase"/>
    <property type="match status" value="1"/>
</dbReference>
<reference evidence="7" key="2">
    <citation type="submission" date="2015-02" db="EMBL/GenBank/DDBJ databases">
        <title>Complete Genome Sequence of Pelosinus fermentans JBW45.</title>
        <authorList>
            <person name="De Leon K.B."/>
            <person name="Utturkar S.M."/>
            <person name="Camilleri L.B."/>
            <person name="Arkin A.P."/>
            <person name="Fields M.W."/>
            <person name="Brown S.D."/>
            <person name="Wall J.D."/>
        </authorList>
    </citation>
    <scope>NUCLEOTIDE SEQUENCE [LARGE SCALE GENOMIC DNA]</scope>
    <source>
        <strain evidence="7">JBW45</strain>
    </source>
</reference>
<sequence length="1308" mass="149371">MNAKEILDAYKSGELSMADLREKLMALEKQSVKGTLSEGQKGLWMLQKTSPDMSAYNIPLCFRIRQKLNIELFKKACVFVMRQYPILTSVIQEENGVPYQILQPSQSLFFQQEDLVMSEWDEIQNYLRKKAQEPISLEQGPLMRVHVLSCSEQDHIILINIHHIIFDGSSIMLFLTTLLEAYQQSMKGQPLVPNPASTTYNDFVEWEQKLLTGKAGEEHQAYWKNQLSGILPILELPTDYPRLPNHSFKGKTHTRYITAELGKKIKAYAKAQHVNPSIIFLGIFKAFLYQYTGQVDIIVGMPTIGRPQECFYSLIGYFINMIPLRSQVSGTQSFSNFIRELQLAMADALDHAEYPFPALVRELSLPRTLMNSPVFQVVFAYQNFLQATGLKQFQDKQQDTLSIEYIEDIHQEGEYEFQLEVFEKEDGFMLHMKYNPDLFDSSTISQMMNQYINLAGEVVSDPALTLGELAEKAIYSEENQRLIEKYNSTEEAILPTTLHQLFIEQVNRTPDKIAIMLEEKSITYRDLHEKSNQVAGYLQKQGITKNEFVGVMVPRCIETIINILGILKAGAAYVPIEPEYPQERQQYILENSNCKIVLNSNDYGEKNIAEYPKELPEVNSCIEDIAYVIYTSGSTGRPKGVVITHKAVTNTIIDINQKFNINENDKIIGLSSVCFDLSVYDIFGAFSTGALLLLVPDQKDIKNIVKVIETQNITVWNSVPAIMNLLVENLPIDFMNTSLRFVLLSGDWIPLKLPVKIKNHFVNAAVVSAGGATEASIWSIYYPITDIKEHWKSIPYGKPLANQKFYVLNREQRQCLIGVPGELYIGGIGVAEGYLNDEEKTRNSFFNHPQLGYLYRTGDYGVMHKEGHIEFLGRKDQQVKIRGYRIELGEIENQLLEHKAVKNAIVVDFTDVSKNKYLCAYIVSEQELALSELREHLTKTLPDYMIPAYFVQVEKIPLTPNGKIDRRTLPQPENMNVGTAYVAPRNEAEKKMTQIWQDVLGIERVGIEDNYLDLGGYSINAITLAFRINEEFGIEVSYDQVFKAANLKEFVRNVIKPVESTETVVNYIKFNENSIQRNIFCIPSLVPTGMVYRHLANQLEDYSFYCFDLIESGNRCKGYADIITSIQPQGPYTLAGYSIGGFLTFEVAKELERQGHEVLGIIMIDSSYLLEPLNAQEHKRLIAEAKEVLDNHISNFMDFTNIALQEKEKMKESLLKKAINYLEYYYGAINNETVTFDICLINPDIDAYADFSEEFSRKFSQEWNKKTTGRFVQYEGAGPHLSMLEPSCIEKNAKVFRQILDLLHKKNI</sequence>
<evidence type="ECO:0000256" key="1">
    <source>
        <dbReference type="ARBA" id="ARBA00001957"/>
    </source>
</evidence>
<dbReference type="SUPFAM" id="SSF52777">
    <property type="entry name" value="CoA-dependent acyltransferases"/>
    <property type="match status" value="2"/>
</dbReference>
<evidence type="ECO:0000259" key="5">
    <source>
        <dbReference type="PROSITE" id="PS50075"/>
    </source>
</evidence>
<dbReference type="Pfam" id="PF13193">
    <property type="entry name" value="AMP-binding_C"/>
    <property type="match status" value="1"/>
</dbReference>